<dbReference type="EMBL" id="BMVG01000116">
    <property type="protein sequence ID" value="GGW25251.1"/>
    <property type="molecule type" value="Genomic_DNA"/>
</dbReference>
<dbReference type="InterPro" id="IPR007197">
    <property type="entry name" value="rSAM"/>
</dbReference>
<gene>
    <name evidence="2" type="ORF">GCM10010339_94760</name>
</gene>
<dbReference type="InterPro" id="IPR030950">
    <property type="entry name" value="rSAM_PoyD"/>
</dbReference>
<dbReference type="AlphaFoldDB" id="A0A918MIU4"/>
<organism evidence="2 3">
    <name type="scientific">Streptomyces alanosinicus</name>
    <dbReference type="NCBI Taxonomy" id="68171"/>
    <lineage>
        <taxon>Bacteria</taxon>
        <taxon>Bacillati</taxon>
        <taxon>Actinomycetota</taxon>
        <taxon>Actinomycetes</taxon>
        <taxon>Kitasatosporales</taxon>
        <taxon>Streptomycetaceae</taxon>
        <taxon>Streptomyces</taxon>
    </lineage>
</organism>
<evidence type="ECO:0000313" key="2">
    <source>
        <dbReference type="EMBL" id="GGW25251.1"/>
    </source>
</evidence>
<dbReference type="GO" id="GO:0003824">
    <property type="term" value="F:catalytic activity"/>
    <property type="evidence" value="ECO:0007669"/>
    <property type="project" value="InterPro"/>
</dbReference>
<accession>A0A918MIU4</accession>
<evidence type="ECO:0000313" key="3">
    <source>
        <dbReference type="Proteomes" id="UP000655443"/>
    </source>
</evidence>
<comment type="caution">
    <text evidence="2">The sequence shown here is derived from an EMBL/GenBank/DDBJ whole genome shotgun (WGS) entry which is preliminary data.</text>
</comment>
<protein>
    <recommendedName>
        <fullName evidence="4">Radical SAM family RiPP maturation amino acid epimerase</fullName>
    </recommendedName>
</protein>
<dbReference type="NCBIfam" id="TIGR04517">
    <property type="entry name" value="rSAM_PoyD"/>
    <property type="match status" value="1"/>
</dbReference>
<dbReference type="SFLD" id="SFLDS00029">
    <property type="entry name" value="Radical_SAM"/>
    <property type="match status" value="1"/>
</dbReference>
<keyword evidence="3" id="KW-1185">Reference proteome</keyword>
<name>A0A918MIU4_9ACTN</name>
<sequence>MAEGVRGNEFIPLLGDASDGPGDYIREVAWTKRALERWLVDPGFRKRFTEDAAQALRDIGAPLTPDQVRPFLAGEEESVAGDRKMPISARRYQAFLQEKLDHRAQLRAHGQTTTDPRVATWRARQMKRCAGELGISRSQAIVHAPAAFELSKGCTVGCWFCGVAAPKFDHTWPYNDENAGLWRDILRVMDTTVGEPMRDAFLYWATDPLDNPDYERFLTAFHGVLGQCPQTTTAIGHKDVERTRHLLELARAHGSKVDRFSIIAVSALDKVHEAFTAEELLHVECIPQNKGAYKSFRKSNVGRARNFAHKRGDELVSEDASSTIACVSGFLFNMVDRSVQLITPCDASDRWPLGYWVLDKGTFDSAAELGELLESMITNRMRTRLRLQDPVSLRPDVKVTVADGELRAVSRGQRLTLVQADLDDLADCLTQGVASVEDLAVRRERRAGIPLTQTLAWLNSLFDEGLLDEEPEPLASKPAPVTLGMPTRAAS</sequence>
<proteinExistence type="predicted"/>
<dbReference type="Proteomes" id="UP000655443">
    <property type="component" value="Unassembled WGS sequence"/>
</dbReference>
<dbReference type="RefSeq" id="WP_189960141.1">
    <property type="nucleotide sequence ID" value="NZ_BMVG01000116.1"/>
</dbReference>
<reference evidence="2" key="1">
    <citation type="journal article" date="2014" name="Int. J. Syst. Evol. Microbiol.">
        <title>Complete genome sequence of Corynebacterium casei LMG S-19264T (=DSM 44701T), isolated from a smear-ripened cheese.</title>
        <authorList>
            <consortium name="US DOE Joint Genome Institute (JGI-PGF)"/>
            <person name="Walter F."/>
            <person name="Albersmeier A."/>
            <person name="Kalinowski J."/>
            <person name="Ruckert C."/>
        </authorList>
    </citation>
    <scope>NUCLEOTIDE SEQUENCE</scope>
    <source>
        <strain evidence="2">JCM 4714</strain>
    </source>
</reference>
<reference evidence="2" key="2">
    <citation type="submission" date="2020-09" db="EMBL/GenBank/DDBJ databases">
        <authorList>
            <person name="Sun Q."/>
            <person name="Ohkuma M."/>
        </authorList>
    </citation>
    <scope>NUCLEOTIDE SEQUENCE</scope>
    <source>
        <strain evidence="2">JCM 4714</strain>
    </source>
</reference>
<evidence type="ECO:0000256" key="1">
    <source>
        <dbReference type="SAM" id="MobiDB-lite"/>
    </source>
</evidence>
<dbReference type="GO" id="GO:0051536">
    <property type="term" value="F:iron-sulfur cluster binding"/>
    <property type="evidence" value="ECO:0007669"/>
    <property type="project" value="InterPro"/>
</dbReference>
<evidence type="ECO:0008006" key="4">
    <source>
        <dbReference type="Google" id="ProtNLM"/>
    </source>
</evidence>
<feature type="region of interest" description="Disordered" evidence="1">
    <location>
        <begin position="469"/>
        <end position="491"/>
    </location>
</feature>